<dbReference type="KEGG" id="pez:HWQ56_00865"/>
<reference evidence="1 2" key="1">
    <citation type="submission" date="2020-06" db="EMBL/GenBank/DDBJ databases">
        <title>Pseudomonas eucalypticola sp. nov., an endophyte of Eucalyptus dunnii leaves with biocontrol ability of eucalyptus leaf blight.</title>
        <authorList>
            <person name="Liu Y."/>
            <person name="Song Z."/>
            <person name="Zeng H."/>
            <person name="Lu M."/>
            <person name="Wang X."/>
            <person name="Lian X."/>
            <person name="Zhang Q."/>
        </authorList>
    </citation>
    <scope>NUCLEOTIDE SEQUENCE [LARGE SCALE GENOMIC DNA]</scope>
    <source>
        <strain evidence="1 2">NP-1</strain>
    </source>
</reference>
<organism evidence="1 2">
    <name type="scientific">Pseudomonas eucalypticola</name>
    <dbReference type="NCBI Taxonomy" id="2599595"/>
    <lineage>
        <taxon>Bacteria</taxon>
        <taxon>Pseudomonadati</taxon>
        <taxon>Pseudomonadota</taxon>
        <taxon>Gammaproteobacteria</taxon>
        <taxon>Pseudomonadales</taxon>
        <taxon>Pseudomonadaceae</taxon>
        <taxon>Pseudomonas</taxon>
    </lineage>
</organism>
<sequence length="205" mass="22540">MRCFEIVPDNSLAIDEAAIVLGGGIVNLPSWPSNPDGVPLLLVATIDCLKLKSKLPDCSFPNAKLYVFSTYSKTEYFLDSITFTGAQQELALIETGFTQVLQATQHTVSSASGLVMPQIATRLIERVVASEDFPVFSLVSNMVPNGLQLPAAILKEYQFFCQFYSGDFPEDYSDVFYLVDALGYLLLKKPESTLNAPDLFFVQTA</sequence>
<dbReference type="AlphaFoldDB" id="A0A7D5D413"/>
<proteinExistence type="predicted"/>
<protein>
    <recommendedName>
        <fullName evidence="3">DUF1963 domain-containing protein</fullName>
    </recommendedName>
</protein>
<name>A0A7D5D413_9PSED</name>
<accession>A0A7D5D413</accession>
<dbReference type="EMBL" id="CP056030">
    <property type="protein sequence ID" value="QKZ02417.1"/>
    <property type="molecule type" value="Genomic_DNA"/>
</dbReference>
<evidence type="ECO:0008006" key="3">
    <source>
        <dbReference type="Google" id="ProtNLM"/>
    </source>
</evidence>
<dbReference type="Proteomes" id="UP000509568">
    <property type="component" value="Chromosome"/>
</dbReference>
<dbReference type="RefSeq" id="WP_176569567.1">
    <property type="nucleotide sequence ID" value="NZ_CP056030.1"/>
</dbReference>
<evidence type="ECO:0000313" key="1">
    <source>
        <dbReference type="EMBL" id="QKZ02417.1"/>
    </source>
</evidence>
<keyword evidence="2" id="KW-1185">Reference proteome</keyword>
<gene>
    <name evidence="1" type="ORF">HWQ56_00865</name>
</gene>
<evidence type="ECO:0000313" key="2">
    <source>
        <dbReference type="Proteomes" id="UP000509568"/>
    </source>
</evidence>